<dbReference type="PANTHER" id="PTHR11777">
    <property type="entry name" value="ALANYL-TRNA SYNTHETASE"/>
    <property type="match status" value="1"/>
</dbReference>
<dbReference type="PROSITE" id="PS50860">
    <property type="entry name" value="AA_TRNA_LIGASE_II_ALA"/>
    <property type="match status" value="1"/>
</dbReference>
<dbReference type="SMART" id="SM00863">
    <property type="entry name" value="tRNA_SAD"/>
    <property type="match status" value="1"/>
</dbReference>
<comment type="caution">
    <text evidence="2">The sequence shown here is derived from an EMBL/GenBank/DDBJ whole genome shotgun (WGS) entry which is preliminary data.</text>
</comment>
<reference evidence="2 3" key="1">
    <citation type="submission" date="2017-09" db="EMBL/GenBank/DDBJ databases">
        <title>Depth-based differentiation of microbial function through sediment-hosted aquifers and enrichment of novel symbionts in the deep terrestrial subsurface.</title>
        <authorList>
            <person name="Probst A.J."/>
            <person name="Ladd B."/>
            <person name="Jarett J.K."/>
            <person name="Geller-Mcgrath D.E."/>
            <person name="Sieber C.M."/>
            <person name="Emerson J.B."/>
            <person name="Anantharaman K."/>
            <person name="Thomas B.C."/>
            <person name="Malmstrom R."/>
            <person name="Stieglmeier M."/>
            <person name="Klingl A."/>
            <person name="Woyke T."/>
            <person name="Ryan C.M."/>
            <person name="Banfield J.F."/>
        </authorList>
    </citation>
    <scope>NUCLEOTIDE SEQUENCE [LARGE SCALE GENOMIC DNA]</scope>
    <source>
        <strain evidence="2">CG22_combo_CG10-13_8_21_14_all_47_17</strain>
    </source>
</reference>
<dbReference type="GO" id="GO:0005524">
    <property type="term" value="F:ATP binding"/>
    <property type="evidence" value="ECO:0007669"/>
    <property type="project" value="InterPro"/>
</dbReference>
<dbReference type="SUPFAM" id="SSF55186">
    <property type="entry name" value="ThrRS/AlaRS common domain"/>
    <property type="match status" value="1"/>
</dbReference>
<dbReference type="Proteomes" id="UP000231581">
    <property type="component" value="Unassembled WGS sequence"/>
</dbReference>
<dbReference type="InterPro" id="IPR018165">
    <property type="entry name" value="Ala-tRNA-synth_IIc_core"/>
</dbReference>
<evidence type="ECO:0000259" key="1">
    <source>
        <dbReference type="PROSITE" id="PS50860"/>
    </source>
</evidence>
<dbReference type="GO" id="GO:0006419">
    <property type="term" value="P:alanyl-tRNA aminoacylation"/>
    <property type="evidence" value="ECO:0007669"/>
    <property type="project" value="InterPro"/>
</dbReference>
<dbReference type="InterPro" id="IPR012947">
    <property type="entry name" value="tRNA_SAD"/>
</dbReference>
<protein>
    <recommendedName>
        <fullName evidence="1">Alanyl-transfer RNA synthetases family profile domain-containing protein</fullName>
    </recommendedName>
</protein>
<name>A0A2H0BT37_9BACT</name>
<dbReference type="GO" id="GO:0002161">
    <property type="term" value="F:aminoacyl-tRNA deacylase activity"/>
    <property type="evidence" value="ECO:0007669"/>
    <property type="project" value="TreeGrafter"/>
</dbReference>
<evidence type="ECO:0000313" key="2">
    <source>
        <dbReference type="EMBL" id="PIP60210.1"/>
    </source>
</evidence>
<dbReference type="Pfam" id="PF07973">
    <property type="entry name" value="tRNA_SAD"/>
    <property type="match status" value="1"/>
</dbReference>
<dbReference type="AlphaFoldDB" id="A0A2H0BT37"/>
<dbReference type="EMBL" id="PCSZ01000077">
    <property type="protein sequence ID" value="PIP60210.1"/>
    <property type="molecule type" value="Genomic_DNA"/>
</dbReference>
<feature type="domain" description="Alanyl-transfer RNA synthetases family profile" evidence="1">
    <location>
        <begin position="1"/>
        <end position="105"/>
    </location>
</feature>
<dbReference type="InterPro" id="IPR018163">
    <property type="entry name" value="Thr/Ala-tRNA-synth_IIc_edit"/>
</dbReference>
<dbReference type="GO" id="GO:0003676">
    <property type="term" value="F:nucleic acid binding"/>
    <property type="evidence" value="ECO:0007669"/>
    <property type="project" value="InterPro"/>
</dbReference>
<gene>
    <name evidence="2" type="ORF">COX00_04465</name>
</gene>
<accession>A0A2H0BT37</accession>
<dbReference type="PANTHER" id="PTHR11777:SF9">
    <property type="entry name" value="ALANINE--TRNA LIGASE, CYTOPLASMIC"/>
    <property type="match status" value="1"/>
</dbReference>
<dbReference type="GO" id="GO:0005829">
    <property type="term" value="C:cytosol"/>
    <property type="evidence" value="ECO:0007669"/>
    <property type="project" value="TreeGrafter"/>
</dbReference>
<dbReference type="GO" id="GO:0004813">
    <property type="term" value="F:alanine-tRNA ligase activity"/>
    <property type="evidence" value="ECO:0007669"/>
    <property type="project" value="InterPro"/>
</dbReference>
<sequence length="111" mass="12314">MTLEEIQRVEDIVNDVIKKDLPIHFEELTVEEAKARGAIGLFEDKYAQLGGKMKVYFIGDNEKDCFSKEICGGPHAERTGELGSFKIKKEESVSAGVRRIKATVSGPKKGE</sequence>
<organism evidence="2 3">
    <name type="scientific">Candidatus Uhrbacteria bacterium CG22_combo_CG10-13_8_21_14_all_47_17</name>
    <dbReference type="NCBI Taxonomy" id="1975041"/>
    <lineage>
        <taxon>Bacteria</taxon>
        <taxon>Candidatus Uhriibacteriota</taxon>
    </lineage>
</organism>
<dbReference type="InterPro" id="IPR050058">
    <property type="entry name" value="Ala-tRNA_ligase"/>
</dbReference>
<dbReference type="Gene3D" id="3.30.980.10">
    <property type="entry name" value="Threonyl-trna Synthetase, Chain A, domain 2"/>
    <property type="match status" value="1"/>
</dbReference>
<evidence type="ECO:0000313" key="3">
    <source>
        <dbReference type="Proteomes" id="UP000231581"/>
    </source>
</evidence>
<proteinExistence type="predicted"/>